<accession>A0A0A2V012</accession>
<dbReference type="EMBL" id="KN294019">
    <property type="protein sequence ID" value="KGQ00843.1"/>
    <property type="molecule type" value="Genomic_DNA"/>
</dbReference>
<dbReference type="AlphaFoldDB" id="A0A0A2V012"/>
<protein>
    <submittedName>
        <fullName evidence="1">Uncharacterized protein</fullName>
    </submittedName>
</protein>
<reference evidence="1 2" key="1">
    <citation type="journal article" date="2011" name="PLoS Genet.">
        <title>Comparative genomic analysis of human fungal pathogens causing paracoccidioidomycosis.</title>
        <authorList>
            <person name="Desjardins C.A."/>
            <person name="Champion M.D."/>
            <person name="Holder J.W."/>
            <person name="Muszewska A."/>
            <person name="Goldberg J."/>
            <person name="Bailao A.M."/>
            <person name="Brigido M.M."/>
            <person name="Ferreira M.E."/>
            <person name="Garcia A.M."/>
            <person name="Grynberg M."/>
            <person name="Gujja S."/>
            <person name="Heiman D.I."/>
            <person name="Henn M.R."/>
            <person name="Kodira C.D."/>
            <person name="Leon-Narvaez H."/>
            <person name="Longo L.V."/>
            <person name="Ma L.J."/>
            <person name="Malavazi I."/>
            <person name="Matsuo A.L."/>
            <person name="Morais F.V."/>
            <person name="Pereira M."/>
            <person name="Rodriguez-Brito S."/>
            <person name="Sakthikumar S."/>
            <person name="Salem-Izacc S.M."/>
            <person name="Sykes S.M."/>
            <person name="Teixeira M.M."/>
            <person name="Vallejo M.C."/>
            <person name="Walter M.E."/>
            <person name="Yandava C."/>
            <person name="Young S."/>
            <person name="Zeng Q."/>
            <person name="Zucker J."/>
            <person name="Felipe M.S."/>
            <person name="Goldman G.H."/>
            <person name="Haas B.J."/>
            <person name="McEwen J.G."/>
            <person name="Nino-Vega G."/>
            <person name="Puccia R."/>
            <person name="San-Blas G."/>
            <person name="Soares C.M."/>
            <person name="Birren B.W."/>
            <person name="Cuomo C.A."/>
        </authorList>
    </citation>
    <scope>NUCLEOTIDE SEQUENCE [LARGE SCALE GENOMIC DNA]</scope>
    <source>
        <strain evidence="2">ATCC MYA-826 / Pb01</strain>
    </source>
</reference>
<dbReference type="GeneID" id="26971109"/>
<dbReference type="HOGENOM" id="CLU_2961424_0_0_1"/>
<evidence type="ECO:0000313" key="1">
    <source>
        <dbReference type="EMBL" id="KGQ00843.1"/>
    </source>
</evidence>
<dbReference type="KEGG" id="pbl:PAAG_12470"/>
<sequence>MRACLFLDQGVMLGSAPGLGLPPSHDHTPHATESLNSVSQSSANVLTYDRLLGALNPAP</sequence>
<organism evidence="1 2">
    <name type="scientific">Paracoccidioides lutzii (strain ATCC MYA-826 / Pb01)</name>
    <name type="common">Paracoccidioides brasiliensis</name>
    <dbReference type="NCBI Taxonomy" id="502779"/>
    <lineage>
        <taxon>Eukaryota</taxon>
        <taxon>Fungi</taxon>
        <taxon>Dikarya</taxon>
        <taxon>Ascomycota</taxon>
        <taxon>Pezizomycotina</taxon>
        <taxon>Eurotiomycetes</taxon>
        <taxon>Eurotiomycetidae</taxon>
        <taxon>Onygenales</taxon>
        <taxon>Ajellomycetaceae</taxon>
        <taxon>Paracoccidioides</taxon>
    </lineage>
</organism>
<dbReference type="RefSeq" id="XP_015702419.1">
    <property type="nucleotide sequence ID" value="XM_015847952.1"/>
</dbReference>
<dbReference type="Proteomes" id="UP000002059">
    <property type="component" value="Partially assembled WGS sequence"/>
</dbReference>
<dbReference type="VEuPathDB" id="FungiDB:PAAG_12470"/>
<keyword evidence="2" id="KW-1185">Reference proteome</keyword>
<gene>
    <name evidence="1" type="ORF">PAAG_12470</name>
</gene>
<evidence type="ECO:0000313" key="2">
    <source>
        <dbReference type="Proteomes" id="UP000002059"/>
    </source>
</evidence>
<name>A0A0A2V012_PARBA</name>
<proteinExistence type="predicted"/>